<dbReference type="Pfam" id="PF09588">
    <property type="entry name" value="YqaJ"/>
    <property type="match status" value="1"/>
</dbReference>
<protein>
    <submittedName>
        <fullName evidence="2">Phage_rel_nuc, putative phage-type endonuclease</fullName>
    </submittedName>
</protein>
<feature type="domain" description="YqaJ viral recombinase" evidence="1">
    <location>
        <begin position="12"/>
        <end position="160"/>
    </location>
</feature>
<dbReference type="InterPro" id="IPR051703">
    <property type="entry name" value="NF-kappa-B_Signaling_Reg"/>
</dbReference>
<keyword evidence="2" id="KW-0255">Endonuclease</keyword>
<dbReference type="InterPro" id="IPR011604">
    <property type="entry name" value="PDDEXK-like_dom_sf"/>
</dbReference>
<dbReference type="Gene3D" id="3.90.320.10">
    <property type="match status" value="1"/>
</dbReference>
<keyword evidence="2" id="KW-0378">Hydrolase</keyword>
<keyword evidence="2" id="KW-0540">Nuclease</keyword>
<accession>A0A6J5KXK8</accession>
<organism evidence="2">
    <name type="scientific">uncultured Caudovirales phage</name>
    <dbReference type="NCBI Taxonomy" id="2100421"/>
    <lineage>
        <taxon>Viruses</taxon>
        <taxon>Duplodnaviria</taxon>
        <taxon>Heunggongvirae</taxon>
        <taxon>Uroviricota</taxon>
        <taxon>Caudoviricetes</taxon>
        <taxon>Peduoviridae</taxon>
        <taxon>Maltschvirus</taxon>
        <taxon>Maltschvirus maltsch</taxon>
    </lineage>
</organism>
<proteinExistence type="predicted"/>
<reference evidence="2" key="1">
    <citation type="submission" date="2020-04" db="EMBL/GenBank/DDBJ databases">
        <authorList>
            <person name="Chiriac C."/>
            <person name="Salcher M."/>
            <person name="Ghai R."/>
            <person name="Kavagutti S V."/>
        </authorList>
    </citation>
    <scope>NUCLEOTIDE SEQUENCE</scope>
</reference>
<sequence length="217" mass="24729">MKFINCTQGSPEWFAARAGVITASMFSNACDFLKPTKADPDPFRPSQKNMDYAYKVAVERIFGQTTEDVYQTFEMRRGSELEPIARMAYEDFTGNLAQESGIVLTDDNLFGYSTDGLVDDDGLIEIKCPNSARKIVEMHATGDISEYEHQIQGGLWITGRKWCHFIMYAPQLESVGKQLFVKRIDRNENFIEEMESQLMNFAARVQQHVLTLKKAAR</sequence>
<evidence type="ECO:0000313" key="2">
    <source>
        <dbReference type="EMBL" id="CAB4124689.1"/>
    </source>
</evidence>
<dbReference type="SUPFAM" id="SSF52980">
    <property type="entry name" value="Restriction endonuclease-like"/>
    <property type="match status" value="1"/>
</dbReference>
<dbReference type="CDD" id="cd22343">
    <property type="entry name" value="PDDEXK_lambda_exonuclease-like"/>
    <property type="match status" value="1"/>
</dbReference>
<dbReference type="PANTHER" id="PTHR46609:SF8">
    <property type="entry name" value="YQAJ VIRAL RECOMBINASE DOMAIN-CONTAINING PROTEIN"/>
    <property type="match status" value="1"/>
</dbReference>
<dbReference type="InterPro" id="IPR011335">
    <property type="entry name" value="Restrct_endonuc-II-like"/>
</dbReference>
<dbReference type="EMBL" id="LR796180">
    <property type="protein sequence ID" value="CAB4124689.1"/>
    <property type="molecule type" value="Genomic_DNA"/>
</dbReference>
<dbReference type="GO" id="GO:0004519">
    <property type="term" value="F:endonuclease activity"/>
    <property type="evidence" value="ECO:0007669"/>
    <property type="project" value="UniProtKB-KW"/>
</dbReference>
<name>A0A6J5KXK8_9CAUD</name>
<dbReference type="InterPro" id="IPR019080">
    <property type="entry name" value="YqaJ_viral_recombinase"/>
</dbReference>
<dbReference type="PANTHER" id="PTHR46609">
    <property type="entry name" value="EXONUCLEASE, PHAGE-TYPE/RECB, C-TERMINAL DOMAIN-CONTAINING PROTEIN"/>
    <property type="match status" value="1"/>
</dbReference>
<gene>
    <name evidence="2" type="ORF">UFOVP66_23</name>
</gene>
<evidence type="ECO:0000259" key="1">
    <source>
        <dbReference type="Pfam" id="PF09588"/>
    </source>
</evidence>